<evidence type="ECO:0000256" key="3">
    <source>
        <dbReference type="ARBA" id="ARBA00022989"/>
    </source>
</evidence>
<evidence type="ECO:0000256" key="5">
    <source>
        <dbReference type="ARBA" id="ARBA00023239"/>
    </source>
</evidence>
<protein>
    <recommendedName>
        <fullName evidence="7">Endolytic murein transglycosylase</fullName>
        <ecNumber evidence="7">4.2.2.29</ecNumber>
    </recommendedName>
    <alternativeName>
        <fullName evidence="7">Peptidoglycan lytic transglycosylase</fullName>
    </alternativeName>
    <alternativeName>
        <fullName evidence="7">Peptidoglycan polymerization terminase</fullName>
    </alternativeName>
</protein>
<dbReference type="Gene3D" id="3.30.1490.480">
    <property type="entry name" value="Endolytic murein transglycosylase"/>
    <property type="match status" value="1"/>
</dbReference>
<evidence type="ECO:0000256" key="6">
    <source>
        <dbReference type="ARBA" id="ARBA00023316"/>
    </source>
</evidence>
<evidence type="ECO:0000256" key="1">
    <source>
        <dbReference type="ARBA" id="ARBA00022475"/>
    </source>
</evidence>
<dbReference type="OrthoDB" id="9814591at2"/>
<proteinExistence type="inferred from homology"/>
<reference evidence="8 9" key="1">
    <citation type="journal article" date="2014" name="BMC Genomics">
        <title>A genomic perspective on a new bacterial genus and species from the Alcaligenaceae family, Basilea psittacipulmonis.</title>
        <authorList>
            <person name="Whiteson K.L."/>
            <person name="Hernandez D."/>
            <person name="Lazarevic V."/>
            <person name="Gaia N."/>
            <person name="Farinelli L."/>
            <person name="Francois P."/>
            <person name="Pilo P."/>
            <person name="Frey J."/>
            <person name="Schrenzel J."/>
        </authorList>
    </citation>
    <scope>NUCLEOTIDE SEQUENCE [LARGE SCALE GENOMIC DNA]</scope>
    <source>
        <strain evidence="8 9">DSM 24701</strain>
    </source>
</reference>
<dbReference type="GO" id="GO:0071555">
    <property type="term" value="P:cell wall organization"/>
    <property type="evidence" value="ECO:0007669"/>
    <property type="project" value="UniProtKB-KW"/>
</dbReference>
<keyword evidence="4 7" id="KW-0472">Membrane</keyword>
<dbReference type="EMBL" id="CP009238">
    <property type="protein sequence ID" value="AIL32685.1"/>
    <property type="molecule type" value="Genomic_DNA"/>
</dbReference>
<dbReference type="Proteomes" id="UP000028945">
    <property type="component" value="Chromosome"/>
</dbReference>
<sequence length="333" mass="38146">MWRFIKYTFSALIFLCLVLVVAIIGKVYHWIDHPVAMKEDKVIIEFPKGTSIRKLAKTMEEKGVEIIPDLWVAYVNWEGDAKLFKAGAYEIHRGDTPRSIIDKIKNGQVLQFKVTLVEGRTTKDYLNTVNADPNLVHTDLSQLKEKLGIPYESMEGLFYPDTYVFYYGASDLVVLKKAYEQAQKILQQEWANRQANLPLKTPYEALILASIVEKETGHPEDRARIAGVFINRLRANMKLQTDPTVIYGMGENYTGRIRKVDLQTDTPWNTYTRLGLPPTPITNPSLASIKAVLHPEEHDYYYFVSKGDTTSAFARNLNEHNKNVKKYILKKGQ</sequence>
<keyword evidence="3 7" id="KW-1133">Transmembrane helix</keyword>
<gene>
    <name evidence="7" type="primary">mltG</name>
    <name evidence="8" type="ORF">IX83_04615</name>
</gene>
<comment type="similarity">
    <text evidence="7">Belongs to the transglycosylase MltG family.</text>
</comment>
<dbReference type="NCBIfam" id="TIGR00247">
    <property type="entry name" value="endolytic transglycosylase MltG"/>
    <property type="match status" value="1"/>
</dbReference>
<dbReference type="InterPro" id="IPR003770">
    <property type="entry name" value="MLTG-like"/>
</dbReference>
<dbReference type="AlphaFoldDB" id="A0A077DCS1"/>
<dbReference type="PANTHER" id="PTHR30518">
    <property type="entry name" value="ENDOLYTIC MUREIN TRANSGLYCOSYLASE"/>
    <property type="match status" value="1"/>
</dbReference>
<dbReference type="STRING" id="1072685.IX83_04615"/>
<comment type="function">
    <text evidence="7">Functions as a peptidoglycan terminase that cleaves nascent peptidoglycan strands endolytically to terminate their elongation.</text>
</comment>
<dbReference type="GO" id="GO:0005886">
    <property type="term" value="C:plasma membrane"/>
    <property type="evidence" value="ECO:0007669"/>
    <property type="project" value="UniProtKB-UniRule"/>
</dbReference>
<keyword evidence="1 7" id="KW-1003">Cell membrane</keyword>
<dbReference type="CDD" id="cd08010">
    <property type="entry name" value="MltG_like"/>
    <property type="match status" value="1"/>
</dbReference>
<dbReference type="EC" id="4.2.2.29" evidence="7"/>
<comment type="catalytic activity">
    <reaction evidence="7">
        <text>a peptidoglycan chain = a peptidoglycan chain with N-acetyl-1,6-anhydromuramyl-[peptide] at the reducing end + a peptidoglycan chain with N-acetylglucosamine at the non-reducing end.</text>
        <dbReference type="EC" id="4.2.2.29"/>
    </reaction>
</comment>
<dbReference type="KEGG" id="bpsi:IX83_04615"/>
<evidence type="ECO:0000313" key="8">
    <source>
        <dbReference type="EMBL" id="AIL32685.1"/>
    </source>
</evidence>
<keyword evidence="2 7" id="KW-0812">Transmembrane</keyword>
<dbReference type="RefSeq" id="WP_038499683.1">
    <property type="nucleotide sequence ID" value="NZ_AFWK01000017.1"/>
</dbReference>
<dbReference type="eggNOG" id="COG1559">
    <property type="taxonomic scope" value="Bacteria"/>
</dbReference>
<keyword evidence="7" id="KW-0997">Cell inner membrane</keyword>
<dbReference type="GO" id="GO:0008932">
    <property type="term" value="F:lytic endotransglycosylase activity"/>
    <property type="evidence" value="ECO:0007669"/>
    <property type="project" value="UniProtKB-UniRule"/>
</dbReference>
<name>A0A077DCS1_9BURK</name>
<accession>A0A077DCS1</accession>
<evidence type="ECO:0000313" key="9">
    <source>
        <dbReference type="Proteomes" id="UP000028945"/>
    </source>
</evidence>
<dbReference type="GO" id="GO:0009252">
    <property type="term" value="P:peptidoglycan biosynthetic process"/>
    <property type="evidence" value="ECO:0007669"/>
    <property type="project" value="UniProtKB-UniRule"/>
</dbReference>
<dbReference type="HAMAP" id="MF_02065">
    <property type="entry name" value="MltG"/>
    <property type="match status" value="1"/>
</dbReference>
<keyword evidence="6 7" id="KW-0961">Cell wall biogenesis/degradation</keyword>
<dbReference type="PANTHER" id="PTHR30518:SF2">
    <property type="entry name" value="ENDOLYTIC MUREIN TRANSGLYCOSYLASE"/>
    <property type="match status" value="1"/>
</dbReference>
<feature type="site" description="Important for catalytic activity" evidence="7">
    <location>
        <position position="215"/>
    </location>
</feature>
<evidence type="ECO:0000256" key="7">
    <source>
        <dbReference type="HAMAP-Rule" id="MF_02065"/>
    </source>
</evidence>
<dbReference type="HOGENOM" id="CLU_025574_0_2_4"/>
<evidence type="ECO:0000256" key="4">
    <source>
        <dbReference type="ARBA" id="ARBA00023136"/>
    </source>
</evidence>
<evidence type="ECO:0000256" key="2">
    <source>
        <dbReference type="ARBA" id="ARBA00022692"/>
    </source>
</evidence>
<dbReference type="Gene3D" id="3.30.160.60">
    <property type="entry name" value="Classic Zinc Finger"/>
    <property type="match status" value="1"/>
</dbReference>
<dbReference type="Pfam" id="PF02618">
    <property type="entry name" value="YceG"/>
    <property type="match status" value="1"/>
</dbReference>
<organism evidence="8 9">
    <name type="scientific">Basilea psittacipulmonis DSM 24701</name>
    <dbReference type="NCBI Taxonomy" id="1072685"/>
    <lineage>
        <taxon>Bacteria</taxon>
        <taxon>Pseudomonadati</taxon>
        <taxon>Pseudomonadota</taxon>
        <taxon>Betaproteobacteria</taxon>
        <taxon>Burkholderiales</taxon>
        <taxon>Alcaligenaceae</taxon>
        <taxon>Basilea</taxon>
    </lineage>
</organism>
<keyword evidence="5 7" id="KW-0456">Lyase</keyword>
<keyword evidence="9" id="KW-1185">Reference proteome</keyword>